<reference evidence="2 3" key="1">
    <citation type="journal article" date="2016" name="Nat. Commun.">
        <title>Thousands of microbial genomes shed light on interconnected biogeochemical processes in an aquifer system.</title>
        <authorList>
            <person name="Anantharaman K."/>
            <person name="Brown C.T."/>
            <person name="Hug L.A."/>
            <person name="Sharon I."/>
            <person name="Castelle C.J."/>
            <person name="Probst A.J."/>
            <person name="Thomas B.C."/>
            <person name="Singh A."/>
            <person name="Wilkins M.J."/>
            <person name="Karaoz U."/>
            <person name="Brodie E.L."/>
            <person name="Williams K.H."/>
            <person name="Hubbard S.S."/>
            <person name="Banfield J.F."/>
        </authorList>
    </citation>
    <scope>NUCLEOTIDE SEQUENCE [LARGE SCALE GENOMIC DNA]</scope>
</reference>
<dbReference type="Proteomes" id="UP000177982">
    <property type="component" value="Unassembled WGS sequence"/>
</dbReference>
<evidence type="ECO:0000313" key="2">
    <source>
        <dbReference type="EMBL" id="OHA04355.1"/>
    </source>
</evidence>
<proteinExistence type="predicted"/>
<dbReference type="InterPro" id="IPR043993">
    <property type="entry name" value="T4SS_pilin"/>
</dbReference>
<keyword evidence="1" id="KW-0812">Transmembrane</keyword>
<protein>
    <submittedName>
        <fullName evidence="2">Uncharacterized protein</fullName>
    </submittedName>
</protein>
<feature type="transmembrane region" description="Helical" evidence="1">
    <location>
        <begin position="26"/>
        <end position="48"/>
    </location>
</feature>
<name>A0A1G2KY03_9BACT</name>
<sequence length="136" mass="14292">MAHIFAILEIANIRPFSYNSLMSKKFMAQALGGGMVLLAPIAALAAVLPTTCDELLLFITDTISMTLAAFIGAISIVVLLVAAFQFLTAGGDSEKVTTARTTIMWAVVGLAVALLAFNIRGIVETFLGDQIPSLCA</sequence>
<feature type="transmembrane region" description="Helical" evidence="1">
    <location>
        <begin position="103"/>
        <end position="123"/>
    </location>
</feature>
<evidence type="ECO:0000256" key="1">
    <source>
        <dbReference type="SAM" id="Phobius"/>
    </source>
</evidence>
<keyword evidence="1" id="KW-0472">Membrane</keyword>
<dbReference type="AlphaFoldDB" id="A0A1G2KY03"/>
<keyword evidence="1" id="KW-1133">Transmembrane helix</keyword>
<dbReference type="Pfam" id="PF18895">
    <property type="entry name" value="T4SS_pilin"/>
    <property type="match status" value="1"/>
</dbReference>
<organism evidence="2 3">
    <name type="scientific">Candidatus Sungbacteria bacterium RIFCSPLOWO2_01_FULL_47_10</name>
    <dbReference type="NCBI Taxonomy" id="1802276"/>
    <lineage>
        <taxon>Bacteria</taxon>
        <taxon>Candidatus Sungiibacteriota</taxon>
    </lineage>
</organism>
<feature type="transmembrane region" description="Helical" evidence="1">
    <location>
        <begin position="55"/>
        <end position="83"/>
    </location>
</feature>
<dbReference type="EMBL" id="MHQO01000082">
    <property type="protein sequence ID" value="OHA04355.1"/>
    <property type="molecule type" value="Genomic_DNA"/>
</dbReference>
<gene>
    <name evidence="2" type="ORF">A2934_04295</name>
</gene>
<comment type="caution">
    <text evidence="2">The sequence shown here is derived from an EMBL/GenBank/DDBJ whole genome shotgun (WGS) entry which is preliminary data.</text>
</comment>
<evidence type="ECO:0000313" key="3">
    <source>
        <dbReference type="Proteomes" id="UP000177982"/>
    </source>
</evidence>
<accession>A0A1G2KY03</accession>